<dbReference type="PANTHER" id="PTHR43377">
    <property type="entry name" value="BILIVERDIN REDUCTASE A"/>
    <property type="match status" value="1"/>
</dbReference>
<dbReference type="SUPFAM" id="SSF51735">
    <property type="entry name" value="NAD(P)-binding Rossmann-fold domains"/>
    <property type="match status" value="1"/>
</dbReference>
<dbReference type="Gene3D" id="3.40.50.720">
    <property type="entry name" value="NAD(P)-binding Rossmann-like Domain"/>
    <property type="match status" value="1"/>
</dbReference>
<dbReference type="SUPFAM" id="SSF55347">
    <property type="entry name" value="Glyceraldehyde-3-phosphate dehydrogenase-like, C-terminal domain"/>
    <property type="match status" value="1"/>
</dbReference>
<dbReference type="Pfam" id="PF01408">
    <property type="entry name" value="GFO_IDH_MocA"/>
    <property type="match status" value="1"/>
</dbReference>
<evidence type="ECO:0000313" key="3">
    <source>
        <dbReference type="EMBL" id="SLM14670.1"/>
    </source>
</evidence>
<protein>
    <submittedName>
        <fullName evidence="3">Oxidoreductase domain protein</fullName>
    </submittedName>
</protein>
<dbReference type="Gene3D" id="3.30.360.10">
    <property type="entry name" value="Dihydrodipicolinate Reductase, domain 2"/>
    <property type="match status" value="1"/>
</dbReference>
<evidence type="ECO:0000259" key="2">
    <source>
        <dbReference type="Pfam" id="PF02894"/>
    </source>
</evidence>
<feature type="domain" description="Gfo/Idh/MocA-like oxidoreductase N-terminal" evidence="1">
    <location>
        <begin position="11"/>
        <end position="128"/>
    </location>
</feature>
<sequence length="442" mass="49335">MNAQKGAIQSILIGAGNRGAETYGRFALAHPWLFKFTAVAEPNPVRRTNFAAQHDISEEKSTDSWEKLLEFVTPRDVVFVCSPDRFHYEQVLALIERGCSIVLEKPVVVNAQQCATLSKLALGKNTNIIVCHVLRYTPFFSTLKRLLDKGKIGRAITFNLQENIAYYHFAHSYVRGNWRNTSLASPSILAKSVHDLDILYWLAGAPPETVVSMGDLSWFKKENSPENAPDRCLDGCPHADTCPWYAPDLYLTENTGWPTSVISDDTSLASRMQAIETGPYGRCVYRCDNDVMDHQDVLIRFKNGINASFSMNALTYNKTRIIQISGSEGEIVGDLDEGWIEVRTFLHGTKERIQLGSSVGGHNGGDVGLMNDIASIFKQIDDSPEPETNKTIQIKNSKSSIEESLEGHWMAFAAEESRKKGIFINMDAYKRDGVSTRETVNI</sequence>
<dbReference type="GO" id="GO:0000166">
    <property type="term" value="F:nucleotide binding"/>
    <property type="evidence" value="ECO:0007669"/>
    <property type="project" value="InterPro"/>
</dbReference>
<organism evidence="3">
    <name type="scientific">uncultured spirochete</name>
    <dbReference type="NCBI Taxonomy" id="156406"/>
    <lineage>
        <taxon>Bacteria</taxon>
        <taxon>Pseudomonadati</taxon>
        <taxon>Spirochaetota</taxon>
        <taxon>Spirochaetia</taxon>
        <taxon>Spirochaetales</taxon>
        <taxon>environmental samples</taxon>
    </lineage>
</organism>
<dbReference type="InterPro" id="IPR051450">
    <property type="entry name" value="Gfo/Idh/MocA_Oxidoreductases"/>
</dbReference>
<gene>
    <name evidence="3" type="ORF">SPIROBIBN47_350022</name>
</gene>
<reference evidence="3" key="1">
    <citation type="submission" date="2017-02" db="EMBL/GenBank/DDBJ databases">
        <authorList>
            <person name="Regsiter A."/>
            <person name="William W."/>
        </authorList>
    </citation>
    <scope>NUCLEOTIDE SEQUENCE</scope>
    <source>
        <strain evidence="3">Bib</strain>
    </source>
</reference>
<feature type="domain" description="Gfo/Idh/MocA-like oxidoreductase C-terminal" evidence="2">
    <location>
        <begin position="144"/>
        <end position="338"/>
    </location>
</feature>
<dbReference type="InterPro" id="IPR036291">
    <property type="entry name" value="NAD(P)-bd_dom_sf"/>
</dbReference>
<dbReference type="Pfam" id="PF02894">
    <property type="entry name" value="GFO_IDH_MocA_C"/>
    <property type="match status" value="1"/>
</dbReference>
<dbReference type="InterPro" id="IPR004104">
    <property type="entry name" value="Gfo/Idh/MocA-like_OxRdtase_C"/>
</dbReference>
<dbReference type="InterPro" id="IPR000683">
    <property type="entry name" value="Gfo/Idh/MocA-like_OxRdtase_N"/>
</dbReference>
<dbReference type="AlphaFoldDB" id="A0A3P3XL69"/>
<proteinExistence type="predicted"/>
<evidence type="ECO:0000259" key="1">
    <source>
        <dbReference type="Pfam" id="PF01408"/>
    </source>
</evidence>
<dbReference type="EMBL" id="FWDM01000029">
    <property type="protein sequence ID" value="SLM14670.1"/>
    <property type="molecule type" value="Genomic_DNA"/>
</dbReference>
<accession>A0A3P3XL69</accession>
<dbReference type="PANTHER" id="PTHR43377:SF2">
    <property type="entry name" value="BINDING ROSSMANN FOLD OXIDOREDUCTASE, PUTATIVE (AFU_ORTHOLOGUE AFUA_4G00560)-RELATED"/>
    <property type="match status" value="1"/>
</dbReference>
<name>A0A3P3XL69_9SPIR</name>